<dbReference type="AlphaFoldDB" id="F9W3I4"/>
<proteinExistence type="predicted"/>
<evidence type="ECO:0000313" key="2">
    <source>
        <dbReference type="Proteomes" id="UP000000702"/>
    </source>
</evidence>
<protein>
    <submittedName>
        <fullName evidence="1">Uncharacterized protein</fullName>
    </submittedName>
</protein>
<accession>F9W3I4</accession>
<reference evidence="2" key="1">
    <citation type="submission" date="2011-07" db="EMBL/GenBank/DDBJ databases">
        <title>Divergent evolution of antigenic variation in African trypanosomes.</title>
        <authorList>
            <person name="Jackson A.P."/>
            <person name="Berry A."/>
            <person name="Allison H.C."/>
            <person name="Burton P."/>
            <person name="Anderson J."/>
            <person name="Aslett M."/>
            <person name="Brown R."/>
            <person name="Corton N."/>
            <person name="Harris D."/>
            <person name="Hauser H."/>
            <person name="Gamble J."/>
            <person name="Gilderthorp R."/>
            <person name="McQuillan J."/>
            <person name="Quail M.A."/>
            <person name="Sanders M."/>
            <person name="Van Tonder A."/>
            <person name="Ginger M.L."/>
            <person name="Donelson J.E."/>
            <person name="Field M.C."/>
            <person name="Barry J.D."/>
            <person name="Berriman M."/>
            <person name="Hertz-Fowler C."/>
        </authorList>
    </citation>
    <scope>NUCLEOTIDE SEQUENCE [LARGE SCALE GENOMIC DNA]</scope>
    <source>
        <strain evidence="2">IL3000</strain>
    </source>
</reference>
<reference evidence="1 2" key="2">
    <citation type="journal article" date="2012" name="Proc. Natl. Acad. Sci. U.S.A.">
        <title>Antigenic diversity is generated by distinct evolutionary mechanisms in African trypanosome species.</title>
        <authorList>
            <person name="Jackson A.P."/>
            <person name="Berry A."/>
            <person name="Aslett M."/>
            <person name="Allison H.C."/>
            <person name="Burton P."/>
            <person name="Vavrova-Anderson J."/>
            <person name="Brown R."/>
            <person name="Browne H."/>
            <person name="Corton N."/>
            <person name="Hauser H."/>
            <person name="Gamble J."/>
            <person name="Gilderthorp R."/>
            <person name="Marcello L."/>
            <person name="McQuillan J."/>
            <person name="Otto T.D."/>
            <person name="Quail M.A."/>
            <person name="Sanders M.J."/>
            <person name="van Tonder A."/>
            <person name="Ginger M.L."/>
            <person name="Field M.C."/>
            <person name="Barry J.D."/>
            <person name="Hertz-Fowler C."/>
            <person name="Berriman M."/>
        </authorList>
    </citation>
    <scope>NUCLEOTIDE SEQUENCE [LARGE SCALE GENOMIC DNA]</scope>
    <source>
        <strain evidence="1 2">IL3000</strain>
    </source>
</reference>
<organism evidence="1 2">
    <name type="scientific">Trypanosoma congolense (strain IL3000)</name>
    <dbReference type="NCBI Taxonomy" id="1068625"/>
    <lineage>
        <taxon>Eukaryota</taxon>
        <taxon>Discoba</taxon>
        <taxon>Euglenozoa</taxon>
        <taxon>Kinetoplastea</taxon>
        <taxon>Metakinetoplastina</taxon>
        <taxon>Trypanosomatida</taxon>
        <taxon>Trypanosomatidae</taxon>
        <taxon>Trypanosoma</taxon>
        <taxon>Nannomonas</taxon>
    </lineage>
</organism>
<gene>
    <name evidence="1" type="ORF">TCIL3000_0_26570</name>
</gene>
<dbReference type="EMBL" id="CAEQ01000414">
    <property type="protein sequence ID" value="CCD11702.1"/>
    <property type="molecule type" value="Genomic_DNA"/>
</dbReference>
<comment type="caution">
    <text evidence="1">The sequence shown here is derived from an EMBL/GenBank/DDBJ whole genome shotgun (WGS) entry which is preliminary data.</text>
</comment>
<dbReference type="Proteomes" id="UP000000702">
    <property type="component" value="Unassembled WGS sequence"/>
</dbReference>
<sequence>MYFLPSLRDQPSNFAADLLSIPNCIWVEASRESPSCPIASFRVLRVACLVLEVLGGVGKLVDPLNATIFQGVIVIHADTRDMGGVARMTLIFRSIHIPKHPLYLGLRLFLSTALSNSAGSLLIFLRVWVSGDVLA</sequence>
<evidence type="ECO:0000313" key="1">
    <source>
        <dbReference type="EMBL" id="CCD11702.1"/>
    </source>
</evidence>
<name>F9W3I4_TRYCI</name>
<keyword evidence="2" id="KW-1185">Reference proteome</keyword>